<dbReference type="AlphaFoldDB" id="A0AAD5K1D6"/>
<gene>
    <name evidence="5" type="ORF">BDA99DRAFT_487840</name>
</gene>
<dbReference type="Gene3D" id="3.40.50.980">
    <property type="match status" value="2"/>
</dbReference>
<reference evidence="5" key="1">
    <citation type="journal article" date="2022" name="IScience">
        <title>Evolution of zygomycete secretomes and the origins of terrestrial fungal ecologies.</title>
        <authorList>
            <person name="Chang Y."/>
            <person name="Wang Y."/>
            <person name="Mondo S."/>
            <person name="Ahrendt S."/>
            <person name="Andreopoulos W."/>
            <person name="Barry K."/>
            <person name="Beard J."/>
            <person name="Benny G.L."/>
            <person name="Blankenship S."/>
            <person name="Bonito G."/>
            <person name="Cuomo C."/>
            <person name="Desiro A."/>
            <person name="Gervers K.A."/>
            <person name="Hundley H."/>
            <person name="Kuo A."/>
            <person name="LaButti K."/>
            <person name="Lang B.F."/>
            <person name="Lipzen A."/>
            <person name="O'Donnell K."/>
            <person name="Pangilinan J."/>
            <person name="Reynolds N."/>
            <person name="Sandor L."/>
            <person name="Smith M.E."/>
            <person name="Tsang A."/>
            <person name="Grigoriev I.V."/>
            <person name="Stajich J.E."/>
            <person name="Spatafora J.W."/>
        </authorList>
    </citation>
    <scope>NUCLEOTIDE SEQUENCE</scope>
    <source>
        <strain evidence="5">RSA 2281</strain>
    </source>
</reference>
<evidence type="ECO:0000313" key="5">
    <source>
        <dbReference type="EMBL" id="KAI9250560.1"/>
    </source>
</evidence>
<dbReference type="FunFam" id="3.30.300.30:FF:000007">
    <property type="entry name" value="4-coumarate--CoA ligase 2"/>
    <property type="match status" value="1"/>
</dbReference>
<dbReference type="PROSITE" id="PS00455">
    <property type="entry name" value="AMP_BINDING"/>
    <property type="match status" value="1"/>
</dbReference>
<dbReference type="InterPro" id="IPR020845">
    <property type="entry name" value="AMP-binding_CS"/>
</dbReference>
<sequence>MVIYRATKYDSIEPLPDLDLYTFYFKPNEFNTKFPADRKVVIDGLTGKSLTHSQVRDLSGRMAAGWVDNIGLKQGDIVASFAPNHYDHIVVYLSLLAAKCTITPGNPMYTEAEFLHQISNSGAKALVTVPELLPVLLKVCAKVGIPKSRIFMYGENDYQEFKSVYSIMSSTRDIEYPVQGLNSKEDVAFICYSSGTTGLAKGVMLTHQNLIAQALITMETDKHAHNEHDKSLCFLPLYHIYGLTVLCFNAFYKLLPVVIIPRFDLKTYLELVQKYRITLLSIVPPVAVQLSKDPLVLKYDLSSVRIIQCGAAPLGKEHTDNLLARIPGYLIQSYGMTETTSAVVQSGYDGTAVGSVGIVCPSVECKIVDEQENELGDDQEGEILIRGPSIMKGYYNNPEANAKTFAEGGWLKTGDVLRFDSKKQEFFVMDRLKELIKVKGFQVAPAELESLLLGMPEVNDCCVIGVYHTDEATEYPRAYVVPAPSLKADENLKKAITDYVAKNVTGYKRLRGGVRFLDVIPKSPSGKILRRRIRELAKEQDTPVKANL</sequence>
<dbReference type="SUPFAM" id="SSF56801">
    <property type="entry name" value="Acetyl-CoA synthetase-like"/>
    <property type="match status" value="1"/>
</dbReference>
<evidence type="ECO:0008006" key="7">
    <source>
        <dbReference type="Google" id="ProtNLM"/>
    </source>
</evidence>
<reference evidence="5" key="2">
    <citation type="submission" date="2023-02" db="EMBL/GenBank/DDBJ databases">
        <authorList>
            <consortium name="DOE Joint Genome Institute"/>
            <person name="Mondo S.J."/>
            <person name="Chang Y."/>
            <person name="Wang Y."/>
            <person name="Ahrendt S."/>
            <person name="Andreopoulos W."/>
            <person name="Barry K."/>
            <person name="Beard J."/>
            <person name="Benny G.L."/>
            <person name="Blankenship S."/>
            <person name="Bonito G."/>
            <person name="Cuomo C."/>
            <person name="Desiro A."/>
            <person name="Gervers K.A."/>
            <person name="Hundley H."/>
            <person name="Kuo A."/>
            <person name="LaButti K."/>
            <person name="Lang B.F."/>
            <person name="Lipzen A."/>
            <person name="O'Donnell K."/>
            <person name="Pangilinan J."/>
            <person name="Reynolds N."/>
            <person name="Sandor L."/>
            <person name="Smith M.W."/>
            <person name="Tsang A."/>
            <person name="Grigoriev I.V."/>
            <person name="Stajich J.E."/>
            <person name="Spatafora J.W."/>
        </authorList>
    </citation>
    <scope>NUCLEOTIDE SEQUENCE</scope>
    <source>
        <strain evidence="5">RSA 2281</strain>
    </source>
</reference>
<dbReference type="Pfam" id="PF00501">
    <property type="entry name" value="AMP-binding"/>
    <property type="match status" value="1"/>
</dbReference>
<dbReference type="GO" id="GO:0016405">
    <property type="term" value="F:CoA-ligase activity"/>
    <property type="evidence" value="ECO:0007669"/>
    <property type="project" value="TreeGrafter"/>
</dbReference>
<feature type="domain" description="AMP-dependent synthetase/ligase" evidence="3">
    <location>
        <begin position="32"/>
        <end position="395"/>
    </location>
</feature>
<dbReference type="Pfam" id="PF13193">
    <property type="entry name" value="AMP-binding_C"/>
    <property type="match status" value="1"/>
</dbReference>
<dbReference type="Gene3D" id="2.30.38.10">
    <property type="entry name" value="Luciferase, Domain 3"/>
    <property type="match status" value="1"/>
</dbReference>
<evidence type="ECO:0000259" key="3">
    <source>
        <dbReference type="Pfam" id="PF00501"/>
    </source>
</evidence>
<proteinExistence type="inferred from homology"/>
<evidence type="ECO:0000256" key="2">
    <source>
        <dbReference type="ARBA" id="ARBA00022598"/>
    </source>
</evidence>
<dbReference type="Proteomes" id="UP001209540">
    <property type="component" value="Unassembled WGS sequence"/>
</dbReference>
<dbReference type="PANTHER" id="PTHR24096:SF149">
    <property type="entry name" value="AMP-BINDING DOMAIN-CONTAINING PROTEIN-RELATED"/>
    <property type="match status" value="1"/>
</dbReference>
<evidence type="ECO:0000313" key="6">
    <source>
        <dbReference type="Proteomes" id="UP001209540"/>
    </source>
</evidence>
<dbReference type="PANTHER" id="PTHR24096">
    <property type="entry name" value="LONG-CHAIN-FATTY-ACID--COA LIGASE"/>
    <property type="match status" value="1"/>
</dbReference>
<dbReference type="InterPro" id="IPR045851">
    <property type="entry name" value="AMP-bd_C_sf"/>
</dbReference>
<dbReference type="InterPro" id="IPR000873">
    <property type="entry name" value="AMP-dep_synth/lig_dom"/>
</dbReference>
<dbReference type="Gene3D" id="3.30.300.30">
    <property type="match status" value="1"/>
</dbReference>
<comment type="similarity">
    <text evidence="1">Belongs to the ATP-dependent AMP-binding enzyme family.</text>
</comment>
<keyword evidence="2" id="KW-0436">Ligase</keyword>
<dbReference type="InterPro" id="IPR025110">
    <property type="entry name" value="AMP-bd_C"/>
</dbReference>
<protein>
    <recommendedName>
        <fullName evidence="7">Acetyl-CoA synthetase-like protein</fullName>
    </recommendedName>
</protein>
<evidence type="ECO:0000259" key="4">
    <source>
        <dbReference type="Pfam" id="PF13193"/>
    </source>
</evidence>
<feature type="domain" description="AMP-binding enzyme C-terminal" evidence="4">
    <location>
        <begin position="447"/>
        <end position="527"/>
    </location>
</feature>
<keyword evidence="6" id="KW-1185">Reference proteome</keyword>
<accession>A0AAD5K1D6</accession>
<name>A0AAD5K1D6_9FUNG</name>
<dbReference type="CDD" id="cd05911">
    <property type="entry name" value="Firefly_Luc_like"/>
    <property type="match status" value="1"/>
</dbReference>
<evidence type="ECO:0000256" key="1">
    <source>
        <dbReference type="ARBA" id="ARBA00006432"/>
    </source>
</evidence>
<dbReference type="EMBL" id="JAIXMP010000032">
    <property type="protein sequence ID" value="KAI9250560.1"/>
    <property type="molecule type" value="Genomic_DNA"/>
</dbReference>
<organism evidence="5 6">
    <name type="scientific">Phascolomyces articulosus</name>
    <dbReference type="NCBI Taxonomy" id="60185"/>
    <lineage>
        <taxon>Eukaryota</taxon>
        <taxon>Fungi</taxon>
        <taxon>Fungi incertae sedis</taxon>
        <taxon>Mucoromycota</taxon>
        <taxon>Mucoromycotina</taxon>
        <taxon>Mucoromycetes</taxon>
        <taxon>Mucorales</taxon>
        <taxon>Lichtheimiaceae</taxon>
        <taxon>Phascolomyces</taxon>
    </lineage>
</organism>
<comment type="caution">
    <text evidence="5">The sequence shown here is derived from an EMBL/GenBank/DDBJ whole genome shotgun (WGS) entry which is preliminary data.</text>
</comment>